<organism evidence="2 3">
    <name type="scientific">Geitlerinema calcuttense NRMC-F 0142</name>
    <dbReference type="NCBI Taxonomy" id="2922238"/>
    <lineage>
        <taxon>Bacteria</taxon>
        <taxon>Bacillati</taxon>
        <taxon>Cyanobacteriota</taxon>
        <taxon>Cyanophyceae</taxon>
        <taxon>Geitlerinematales</taxon>
        <taxon>Geitlerinemataceae</taxon>
        <taxon>Geitlerinema</taxon>
    </lineage>
</organism>
<gene>
    <name evidence="2" type="ORF">QQ055_07345</name>
</gene>
<sequence length="86" mass="9857">MNHLEVMGILQTILSDLGIPKEDLHEQTLLHQDLQLDSTEIVELSLELKRQFGVRVKLETRQDMTLTQVCQRVETAIQSEISLSQT</sequence>
<dbReference type="SUPFAM" id="SSF47336">
    <property type="entry name" value="ACP-like"/>
    <property type="match status" value="1"/>
</dbReference>
<name>A0ABT7LZ58_9CYAN</name>
<dbReference type="Proteomes" id="UP001230986">
    <property type="component" value="Unassembled WGS sequence"/>
</dbReference>
<dbReference type="InterPro" id="IPR009081">
    <property type="entry name" value="PP-bd_ACP"/>
</dbReference>
<dbReference type="InterPro" id="IPR036736">
    <property type="entry name" value="ACP-like_sf"/>
</dbReference>
<evidence type="ECO:0000313" key="2">
    <source>
        <dbReference type="EMBL" id="MDL5057278.1"/>
    </source>
</evidence>
<protein>
    <submittedName>
        <fullName evidence="2">Acyl carrier protein</fullName>
    </submittedName>
</protein>
<proteinExistence type="predicted"/>
<keyword evidence="3" id="KW-1185">Reference proteome</keyword>
<evidence type="ECO:0000259" key="1">
    <source>
        <dbReference type="Pfam" id="PF00550"/>
    </source>
</evidence>
<dbReference type="EMBL" id="JASVEJ010000027">
    <property type="protein sequence ID" value="MDL5057278.1"/>
    <property type="molecule type" value="Genomic_DNA"/>
</dbReference>
<comment type="caution">
    <text evidence="2">The sequence shown here is derived from an EMBL/GenBank/DDBJ whole genome shotgun (WGS) entry which is preliminary data.</text>
</comment>
<dbReference type="Pfam" id="PF00550">
    <property type="entry name" value="PP-binding"/>
    <property type="match status" value="1"/>
</dbReference>
<dbReference type="Gene3D" id="1.10.1200.10">
    <property type="entry name" value="ACP-like"/>
    <property type="match status" value="1"/>
</dbReference>
<feature type="domain" description="Carrier" evidence="1">
    <location>
        <begin position="9"/>
        <end position="70"/>
    </location>
</feature>
<evidence type="ECO:0000313" key="3">
    <source>
        <dbReference type="Proteomes" id="UP001230986"/>
    </source>
</evidence>
<dbReference type="RefSeq" id="WP_284475996.1">
    <property type="nucleotide sequence ID" value="NZ_JASVEJ010000027.1"/>
</dbReference>
<accession>A0ABT7LZ58</accession>
<reference evidence="2 3" key="1">
    <citation type="submission" date="2023-06" db="EMBL/GenBank/DDBJ databases">
        <title>Whole genome sequence of Oscillatoria calcuttensis NRMC-F 0142.</title>
        <authorList>
            <person name="Shakena Fathima T."/>
            <person name="Muralitharan G."/>
            <person name="Thajuddin N."/>
        </authorList>
    </citation>
    <scope>NUCLEOTIDE SEQUENCE [LARGE SCALE GENOMIC DNA]</scope>
    <source>
        <strain evidence="2 3">NRMC-F 0142</strain>
    </source>
</reference>